<dbReference type="SUPFAM" id="SSF52540">
    <property type="entry name" value="P-loop containing nucleoside triphosphate hydrolases"/>
    <property type="match status" value="1"/>
</dbReference>
<protein>
    <submittedName>
        <fullName evidence="2">p-loop containing nucleoside triphosphate hydrolase protein</fullName>
    </submittedName>
</protein>
<dbReference type="InterPro" id="IPR027417">
    <property type="entry name" value="P-loop_NTPase"/>
</dbReference>
<keyword evidence="1" id="KW-1133">Transmembrane helix</keyword>
<evidence type="ECO:0000313" key="2">
    <source>
        <dbReference type="EMBL" id="ORY84627.1"/>
    </source>
</evidence>
<dbReference type="AlphaFoldDB" id="A0A1Y2FM04"/>
<evidence type="ECO:0000256" key="1">
    <source>
        <dbReference type="SAM" id="Phobius"/>
    </source>
</evidence>
<feature type="transmembrane region" description="Helical" evidence="1">
    <location>
        <begin position="128"/>
        <end position="147"/>
    </location>
</feature>
<accession>A0A1Y2FM04</accession>
<reference evidence="2 3" key="1">
    <citation type="submission" date="2016-07" db="EMBL/GenBank/DDBJ databases">
        <title>Pervasive Adenine N6-methylation of Active Genes in Fungi.</title>
        <authorList>
            <consortium name="DOE Joint Genome Institute"/>
            <person name="Mondo S.J."/>
            <person name="Dannebaum R.O."/>
            <person name="Kuo R.C."/>
            <person name="Labutti K."/>
            <person name="Haridas S."/>
            <person name="Kuo A."/>
            <person name="Salamov A."/>
            <person name="Ahrendt S.R."/>
            <person name="Lipzen A."/>
            <person name="Sullivan W."/>
            <person name="Andreopoulos W.B."/>
            <person name="Clum A."/>
            <person name="Lindquist E."/>
            <person name="Daum C."/>
            <person name="Ramamoorthy G.K."/>
            <person name="Gryganskyi A."/>
            <person name="Culley D."/>
            <person name="Magnuson J.K."/>
            <person name="James T.Y."/>
            <person name="O'Malley M.A."/>
            <person name="Stajich J.E."/>
            <person name="Spatafora J.W."/>
            <person name="Visel A."/>
            <person name="Grigoriev I.V."/>
        </authorList>
    </citation>
    <scope>NUCLEOTIDE SEQUENCE [LARGE SCALE GENOMIC DNA]</scope>
    <source>
        <strain evidence="2 3">62-1032</strain>
    </source>
</reference>
<dbReference type="OrthoDB" id="3348095at2759"/>
<organism evidence="2 3">
    <name type="scientific">Leucosporidium creatinivorum</name>
    <dbReference type="NCBI Taxonomy" id="106004"/>
    <lineage>
        <taxon>Eukaryota</taxon>
        <taxon>Fungi</taxon>
        <taxon>Dikarya</taxon>
        <taxon>Basidiomycota</taxon>
        <taxon>Pucciniomycotina</taxon>
        <taxon>Microbotryomycetes</taxon>
        <taxon>Leucosporidiales</taxon>
        <taxon>Leucosporidium</taxon>
    </lineage>
</organism>
<dbReference type="InParanoid" id="A0A1Y2FM04"/>
<comment type="caution">
    <text evidence="2">The sequence shown here is derived from an EMBL/GenBank/DDBJ whole genome shotgun (WGS) entry which is preliminary data.</text>
</comment>
<dbReference type="PANTHER" id="PTHR36978">
    <property type="entry name" value="P-LOOP CONTAINING NUCLEOTIDE TRIPHOSPHATE HYDROLASE"/>
    <property type="match status" value="1"/>
</dbReference>
<dbReference type="Pfam" id="PF17784">
    <property type="entry name" value="Sulfotransfer_4"/>
    <property type="match status" value="1"/>
</dbReference>
<gene>
    <name evidence="2" type="ORF">BCR35DRAFT_351738</name>
</gene>
<dbReference type="GO" id="GO:0016787">
    <property type="term" value="F:hydrolase activity"/>
    <property type="evidence" value="ECO:0007669"/>
    <property type="project" value="UniProtKB-KW"/>
</dbReference>
<dbReference type="InterPro" id="IPR040632">
    <property type="entry name" value="Sulfotransfer_4"/>
</dbReference>
<sequence length="262" mass="29443">MAPSDTKQHKLHVIGAGLPRTGTDTLRRALNILELGPTYHRYEVFAGGVEHPKRWYRALKEVDRADQAGETPCVDFAELLQGFHSAVDSPASDCYIELSRAYPDSKVVLTHRDPVKWMASSKATIMRVHASLYGFIVFWVPVCWWQRRTWLEASIPLYQRKYGGYCEAAMDLRIAEAKANIPADRLLIFKVQEGWEPLCNFLNVPLPDVPFPSGNQQEEVNAFLEEKVRTGLIRWAGVLAGVAAAVAIGVSQAERIRKVIRA</sequence>
<feature type="transmembrane region" description="Helical" evidence="1">
    <location>
        <begin position="232"/>
        <end position="251"/>
    </location>
</feature>
<dbReference type="Proteomes" id="UP000193467">
    <property type="component" value="Unassembled WGS sequence"/>
</dbReference>
<keyword evidence="2" id="KW-0378">Hydrolase</keyword>
<keyword evidence="1" id="KW-0472">Membrane</keyword>
<dbReference type="Gene3D" id="3.40.50.300">
    <property type="entry name" value="P-loop containing nucleotide triphosphate hydrolases"/>
    <property type="match status" value="1"/>
</dbReference>
<dbReference type="EMBL" id="MCGR01000017">
    <property type="protein sequence ID" value="ORY84627.1"/>
    <property type="molecule type" value="Genomic_DNA"/>
</dbReference>
<proteinExistence type="predicted"/>
<keyword evidence="3" id="KW-1185">Reference proteome</keyword>
<keyword evidence="1" id="KW-0812">Transmembrane</keyword>
<evidence type="ECO:0000313" key="3">
    <source>
        <dbReference type="Proteomes" id="UP000193467"/>
    </source>
</evidence>
<dbReference type="STRING" id="106004.A0A1Y2FM04"/>
<dbReference type="PANTHER" id="PTHR36978:SF4">
    <property type="entry name" value="P-LOOP CONTAINING NUCLEOSIDE TRIPHOSPHATE HYDROLASE PROTEIN"/>
    <property type="match status" value="1"/>
</dbReference>
<name>A0A1Y2FM04_9BASI</name>